<reference evidence="2 3" key="1">
    <citation type="submission" date="2023-06" db="EMBL/GenBank/DDBJ databases">
        <title>Sporosarcina sp. nov., isolated from Korean tranditional fermented seafood 'Jeotgal'.</title>
        <authorList>
            <person name="Yang A.I."/>
            <person name="Shin N.-R."/>
        </authorList>
    </citation>
    <scope>NUCLEOTIDE SEQUENCE [LARGE SCALE GENOMIC DNA]</scope>
    <source>
        <strain evidence="2 3">T2O-4</strain>
    </source>
</reference>
<dbReference type="Proteomes" id="UP001303902">
    <property type="component" value="Chromosome"/>
</dbReference>
<proteinExistence type="predicted"/>
<dbReference type="EMBL" id="CP129118">
    <property type="protein sequence ID" value="WOV88818.1"/>
    <property type="molecule type" value="Genomic_DNA"/>
</dbReference>
<dbReference type="InterPro" id="IPR010690">
    <property type="entry name" value="YqfD"/>
</dbReference>
<keyword evidence="3" id="KW-1185">Reference proteome</keyword>
<accession>A0ABZ0L9R9</accession>
<protein>
    <submittedName>
        <fullName evidence="2">Sporulation protein YqfD</fullName>
    </submittedName>
</protein>
<keyword evidence="1" id="KW-0472">Membrane</keyword>
<name>A0ABZ0L9R9_9BACL</name>
<gene>
    <name evidence="2" type="ORF">QWT69_06845</name>
</gene>
<evidence type="ECO:0000256" key="1">
    <source>
        <dbReference type="SAM" id="Phobius"/>
    </source>
</evidence>
<evidence type="ECO:0000313" key="2">
    <source>
        <dbReference type="EMBL" id="WOV88818.1"/>
    </source>
</evidence>
<dbReference type="Pfam" id="PF06898">
    <property type="entry name" value="YqfD"/>
    <property type="match status" value="1"/>
</dbReference>
<organism evidence="2 3">
    <name type="scientific">Sporosarcina oncorhynchi</name>
    <dbReference type="NCBI Taxonomy" id="3056444"/>
    <lineage>
        <taxon>Bacteria</taxon>
        <taxon>Bacillati</taxon>
        <taxon>Bacillota</taxon>
        <taxon>Bacilli</taxon>
        <taxon>Bacillales</taxon>
        <taxon>Caryophanaceae</taxon>
        <taxon>Sporosarcina</taxon>
    </lineage>
</organism>
<keyword evidence="1" id="KW-1133">Transmembrane helix</keyword>
<dbReference type="RefSeq" id="WP_317970266.1">
    <property type="nucleotide sequence ID" value="NZ_CP129118.1"/>
</dbReference>
<keyword evidence="1" id="KW-0812">Transmembrane</keyword>
<feature type="transmembrane region" description="Helical" evidence="1">
    <location>
        <begin position="81"/>
        <end position="98"/>
    </location>
</feature>
<sequence>MIHNRYDISVEGKERSTRFLSLLAASGVKTIAVTESEGIIHFRTDNKGVDFIRKNRRKYKVKVSIARAGERSLERRLFSSYRFLIACLIPLVASLFLWEVTIEAEAPEVIERIENKLDKASIKNYKMLSSIPDEGEIRRTLMQDDPSLSWVRFVQSGSKLTIIPMHSPKLDDIVEKEGPVSDLVARTGGVITRFQLSRGERVARLHETVKKGDLLATGILEQGTKTIVVGAEGAVYADYWSEYTFEIPKTIAYHLLGDEKVEVKWQNPIVWKHGSDKPSLRSFIITDKQRADRFEQFELTDGMEESVILPLIKYKIMSESQSDIIIKDENILHLTFENDTVVGTILFLMNENIAIKRPISQGD</sequence>
<evidence type="ECO:0000313" key="3">
    <source>
        <dbReference type="Proteomes" id="UP001303902"/>
    </source>
</evidence>